<dbReference type="GO" id="GO:0016020">
    <property type="term" value="C:membrane"/>
    <property type="evidence" value="ECO:0007669"/>
    <property type="project" value="InterPro"/>
</dbReference>
<feature type="non-terminal residue" evidence="2">
    <location>
        <position position="307"/>
    </location>
</feature>
<dbReference type="AlphaFoldDB" id="A0A382SYL7"/>
<proteinExistence type="predicted"/>
<protein>
    <recommendedName>
        <fullName evidence="1">Cadherin domain-containing protein</fullName>
    </recommendedName>
</protein>
<reference evidence="2" key="1">
    <citation type="submission" date="2018-05" db="EMBL/GenBank/DDBJ databases">
        <authorList>
            <person name="Lanie J.A."/>
            <person name="Ng W.-L."/>
            <person name="Kazmierczak K.M."/>
            <person name="Andrzejewski T.M."/>
            <person name="Davidsen T.M."/>
            <person name="Wayne K.J."/>
            <person name="Tettelin H."/>
            <person name="Glass J.I."/>
            <person name="Rusch D."/>
            <person name="Podicherti R."/>
            <person name="Tsui H.-C.T."/>
            <person name="Winkler M.E."/>
        </authorList>
    </citation>
    <scope>NUCLEOTIDE SEQUENCE</scope>
</reference>
<evidence type="ECO:0000259" key="1">
    <source>
        <dbReference type="PROSITE" id="PS50268"/>
    </source>
</evidence>
<accession>A0A382SYL7</accession>
<dbReference type="InterPro" id="IPR013783">
    <property type="entry name" value="Ig-like_fold"/>
</dbReference>
<dbReference type="GO" id="GO:0007156">
    <property type="term" value="P:homophilic cell adhesion via plasma membrane adhesion molecules"/>
    <property type="evidence" value="ECO:0007669"/>
    <property type="project" value="InterPro"/>
</dbReference>
<sequence>NSSVKLITIWNMPGSARPNREVPLAVGDTVVVNYNETVTLNFVGIDITSDESGNFEQTTISIESGPTMGELGALSDPDVNLPITTFTANYTATENVSTPDLIEFIVSTPNDGNSLAGQIHIFINPVALAPVLTDVDDVEMNEDETETVPINYGDEDTDLDIAYWTVSSSPVVDGLLTIENLTETTADLQITPPADYWNTTGITVTITLTDESGLSDVIQFNLSINNVNDAPSMVAIENQTTLEDNSTSLALNATDIDNETGDLSFYASTGNTDIVTVSVTDNVLTLTPVENATGTGEIEVWASDGAV</sequence>
<dbReference type="PROSITE" id="PS50268">
    <property type="entry name" value="CADHERIN_2"/>
    <property type="match status" value="1"/>
</dbReference>
<feature type="domain" description="Cadherin" evidence="1">
    <location>
        <begin position="154"/>
        <end position="233"/>
    </location>
</feature>
<evidence type="ECO:0000313" key="2">
    <source>
        <dbReference type="EMBL" id="SVD14051.1"/>
    </source>
</evidence>
<dbReference type="GO" id="GO:0005509">
    <property type="term" value="F:calcium ion binding"/>
    <property type="evidence" value="ECO:0007669"/>
    <property type="project" value="InterPro"/>
</dbReference>
<feature type="non-terminal residue" evidence="2">
    <location>
        <position position="1"/>
    </location>
</feature>
<organism evidence="2">
    <name type="scientific">marine metagenome</name>
    <dbReference type="NCBI Taxonomy" id="408172"/>
    <lineage>
        <taxon>unclassified sequences</taxon>
        <taxon>metagenomes</taxon>
        <taxon>ecological metagenomes</taxon>
    </lineage>
</organism>
<dbReference type="Gene3D" id="2.60.40.10">
    <property type="entry name" value="Immunoglobulins"/>
    <property type="match status" value="1"/>
</dbReference>
<dbReference type="EMBL" id="UINC01132008">
    <property type="protein sequence ID" value="SVD14051.1"/>
    <property type="molecule type" value="Genomic_DNA"/>
</dbReference>
<gene>
    <name evidence="2" type="ORF">METZ01_LOCUS366905</name>
</gene>
<dbReference type="InterPro" id="IPR002126">
    <property type="entry name" value="Cadherin-like_dom"/>
</dbReference>
<name>A0A382SYL7_9ZZZZ</name>